<reference evidence="1 2" key="1">
    <citation type="submission" date="2022-01" db="EMBL/GenBank/DDBJ databases">
        <title>A chromosomal length assembly of Cordylochernes scorpioides.</title>
        <authorList>
            <person name="Zeh D."/>
            <person name="Zeh J."/>
        </authorList>
    </citation>
    <scope>NUCLEOTIDE SEQUENCE [LARGE SCALE GENOMIC DNA]</scope>
    <source>
        <strain evidence="1">IN4F17</strain>
        <tissue evidence="1">Whole Body</tissue>
    </source>
</reference>
<proteinExistence type="predicted"/>
<name>A0ABY6LHT9_9ARAC</name>
<gene>
    <name evidence="1" type="ORF">LAZ67_17001850</name>
</gene>
<keyword evidence="2" id="KW-1185">Reference proteome</keyword>
<organism evidence="1 2">
    <name type="scientific">Cordylochernes scorpioides</name>
    <dbReference type="NCBI Taxonomy" id="51811"/>
    <lineage>
        <taxon>Eukaryota</taxon>
        <taxon>Metazoa</taxon>
        <taxon>Ecdysozoa</taxon>
        <taxon>Arthropoda</taxon>
        <taxon>Chelicerata</taxon>
        <taxon>Arachnida</taxon>
        <taxon>Pseudoscorpiones</taxon>
        <taxon>Cheliferoidea</taxon>
        <taxon>Chernetidae</taxon>
        <taxon>Cordylochernes</taxon>
    </lineage>
</organism>
<evidence type="ECO:0000313" key="2">
    <source>
        <dbReference type="Proteomes" id="UP001235939"/>
    </source>
</evidence>
<protein>
    <submittedName>
        <fullName evidence="1">Uncharacterized protein</fullName>
    </submittedName>
</protein>
<evidence type="ECO:0000313" key="1">
    <source>
        <dbReference type="EMBL" id="UYV79265.1"/>
    </source>
</evidence>
<dbReference type="EMBL" id="CP092879">
    <property type="protein sequence ID" value="UYV79265.1"/>
    <property type="molecule type" value="Genomic_DNA"/>
</dbReference>
<sequence length="86" mass="9753">MEQQLPARMSLDVTGVFFSTRHQLSAWKSGVIKCLGFWAKRLLSNLNAKEQEYQITALIYLMGERAEEIHSAFNLSADDAKCAENM</sequence>
<dbReference type="Proteomes" id="UP001235939">
    <property type="component" value="Chromosome 17"/>
</dbReference>
<accession>A0ABY6LHT9</accession>